<keyword evidence="5" id="KW-1229">Viral tail sheath protein</keyword>
<dbReference type="EMBL" id="BK016086">
    <property type="protein sequence ID" value="DAF93413.1"/>
    <property type="molecule type" value="Genomic_DNA"/>
</dbReference>
<evidence type="ECO:0000259" key="9">
    <source>
        <dbReference type="Pfam" id="PF04984"/>
    </source>
</evidence>
<keyword evidence="3" id="KW-1227">Viral tail protein</keyword>
<evidence type="ECO:0000256" key="8">
    <source>
        <dbReference type="SAM" id="MobiDB-lite"/>
    </source>
</evidence>
<keyword evidence="6" id="KW-1171">Viral genome ejection through host cell envelope</keyword>
<dbReference type="PANTHER" id="PTHR35861">
    <property type="match status" value="1"/>
</dbReference>
<keyword evidence="4" id="KW-1242">Viral contractile tail ejection system</keyword>
<evidence type="ECO:0000256" key="7">
    <source>
        <dbReference type="ARBA" id="ARBA00023296"/>
    </source>
</evidence>
<dbReference type="Gene3D" id="3.40.50.11780">
    <property type="match status" value="2"/>
</dbReference>
<evidence type="ECO:0000256" key="3">
    <source>
        <dbReference type="ARBA" id="ARBA00022732"/>
    </source>
</evidence>
<feature type="compositionally biased region" description="Polar residues" evidence="8">
    <location>
        <begin position="19"/>
        <end position="30"/>
    </location>
</feature>
<keyword evidence="7" id="KW-1160">Virus entry into host cell</keyword>
<evidence type="ECO:0000256" key="2">
    <source>
        <dbReference type="ARBA" id="ARBA00022595"/>
    </source>
</evidence>
<accession>A0A8S5UFZ6</accession>
<keyword evidence="5" id="KW-0946">Virion</keyword>
<evidence type="ECO:0000313" key="10">
    <source>
        <dbReference type="EMBL" id="DAF93413.1"/>
    </source>
</evidence>
<organism evidence="10">
    <name type="scientific">Myoviridae sp. ctshb19</name>
    <dbReference type="NCBI Taxonomy" id="2825194"/>
    <lineage>
        <taxon>Viruses</taxon>
        <taxon>Duplodnaviria</taxon>
        <taxon>Heunggongvirae</taxon>
        <taxon>Uroviricota</taxon>
        <taxon>Caudoviricetes</taxon>
    </lineage>
</organism>
<evidence type="ECO:0000256" key="6">
    <source>
        <dbReference type="ARBA" id="ARBA00023009"/>
    </source>
</evidence>
<feature type="compositionally biased region" description="Polar residues" evidence="8">
    <location>
        <begin position="1"/>
        <end position="12"/>
    </location>
</feature>
<dbReference type="GO" id="GO:0099000">
    <property type="term" value="P:symbiont genome ejection through host cell envelope, contractile tail mechanism"/>
    <property type="evidence" value="ECO:0007669"/>
    <property type="project" value="UniProtKB-KW"/>
</dbReference>
<comment type="similarity">
    <text evidence="1">Belongs to the myoviridae tail sheath protein family.</text>
</comment>
<evidence type="ECO:0000256" key="4">
    <source>
        <dbReference type="ARBA" id="ARBA00022766"/>
    </source>
</evidence>
<evidence type="ECO:0000256" key="1">
    <source>
        <dbReference type="ARBA" id="ARBA00008005"/>
    </source>
</evidence>
<dbReference type="InterPro" id="IPR035089">
    <property type="entry name" value="Phage_sheath_subtilisin"/>
</dbReference>
<proteinExistence type="inferred from homology"/>
<feature type="region of interest" description="Disordered" evidence="8">
    <location>
        <begin position="1"/>
        <end position="42"/>
    </location>
</feature>
<evidence type="ECO:0000256" key="5">
    <source>
        <dbReference type="ARBA" id="ARBA00023003"/>
    </source>
</evidence>
<dbReference type="Pfam" id="PF04984">
    <property type="entry name" value="Phage_sheath_1"/>
    <property type="match status" value="1"/>
</dbReference>
<reference evidence="10" key="1">
    <citation type="journal article" date="2021" name="Proc. Natl. Acad. Sci. U.S.A.">
        <title>A Catalog of Tens of Thousands of Viruses from Human Metagenomes Reveals Hidden Associations with Chronic Diseases.</title>
        <authorList>
            <person name="Tisza M.J."/>
            <person name="Buck C.B."/>
        </authorList>
    </citation>
    <scope>NUCLEOTIDE SEQUENCE</scope>
    <source>
        <strain evidence="10">Ctshb19</strain>
    </source>
</reference>
<sequence>MTLQNGSNTSSGVYGGEVDNSQSASSTYPTTGAMVSDSNRGPVGVPTLSTSVGGFRAMFGLRDASLTFGHFAAERFLKKAQRLWFLRVDTEANYGNAAVRTENGFAVPKVATQGYLDPATEHNQLPDEIGFIYGANPGSWNNQLRVLMYPDPNDIENEIFIFQVFETNMSVPVETYRGTLREKVDGQRRQLSIAYQLVNMDSRVRFMVNENHPEYVASNGAKRLINAIVQVDLSYGDNGRAAHSGDIIAGWDEFANEDDYEIRLLINAGYSDTGVQQAMIALAEARRDCFAILDVPSDQQTVARAVDFRRNQLNTNTSFAALYTSDILEVTDDNQEVYVPPSGAVAAVFAQSDEMRDVFWAPAGVVRGVIPEINGVRVKYSLPERNILDQNQINMIHKQAGYGYCVWGAQTLQSQKSALQDINVRRLINLIETTAKYDVLVGLFDPNDEFLWAQLRGIVERIVNPIKGKRGLYYAKVYCDKNTNPPAQIANGDVALVYIIQPTRYAKRILFTTTVAATGQLSTAVEELAA</sequence>
<protein>
    <submittedName>
        <fullName evidence="10">Tail sheath protein</fullName>
    </submittedName>
</protein>
<dbReference type="PANTHER" id="PTHR35861:SF1">
    <property type="entry name" value="PHAGE TAIL SHEATH PROTEIN"/>
    <property type="match status" value="1"/>
</dbReference>
<name>A0A8S5UFZ6_9CAUD</name>
<dbReference type="InterPro" id="IPR052042">
    <property type="entry name" value="Tail_sheath_structural"/>
</dbReference>
<keyword evidence="2" id="KW-1162">Viral penetration into host cytoplasm</keyword>
<feature type="domain" description="Tail sheath protein subtilisin-like" evidence="9">
    <location>
        <begin position="244"/>
        <end position="411"/>
    </location>
</feature>
<dbReference type="GO" id="GO:0098027">
    <property type="term" value="C:virus tail, sheath"/>
    <property type="evidence" value="ECO:0007669"/>
    <property type="project" value="UniProtKB-KW"/>
</dbReference>